<dbReference type="EMBL" id="CP046996">
    <property type="protein sequence ID" value="QHA00788.1"/>
    <property type="molecule type" value="Genomic_DNA"/>
</dbReference>
<dbReference type="PANTHER" id="PTHR10695">
    <property type="entry name" value="DEPHOSPHO-COA KINASE-RELATED"/>
    <property type="match status" value="1"/>
</dbReference>
<dbReference type="SUPFAM" id="SSF52540">
    <property type="entry name" value="P-loop containing nucleoside triphosphate hydrolases"/>
    <property type="match status" value="1"/>
</dbReference>
<keyword evidence="3 8" id="KW-0808">Transferase</keyword>
<keyword evidence="7 8" id="KW-0173">Coenzyme A biosynthesis</keyword>
<dbReference type="GO" id="GO:0005737">
    <property type="term" value="C:cytoplasm"/>
    <property type="evidence" value="ECO:0007669"/>
    <property type="project" value="UniProtKB-SubCell"/>
</dbReference>
<evidence type="ECO:0000256" key="2">
    <source>
        <dbReference type="ARBA" id="ARBA00022490"/>
    </source>
</evidence>
<dbReference type="PANTHER" id="PTHR10695:SF46">
    <property type="entry name" value="BIFUNCTIONAL COENZYME A SYNTHASE-RELATED"/>
    <property type="match status" value="1"/>
</dbReference>
<comment type="pathway">
    <text evidence="8">Cofactor biosynthesis; coenzyme A biosynthesis; CoA from (R)-pantothenate: step 5/5.</text>
</comment>
<dbReference type="AlphaFoldDB" id="A0A857DJK6"/>
<comment type="function">
    <text evidence="8">Catalyzes the phosphorylation of the 3'-hydroxyl group of dephosphocoenzyme A to form coenzyme A.</text>
</comment>
<comment type="subcellular location">
    <subcellularLocation>
        <location evidence="8">Cytoplasm</location>
    </subcellularLocation>
</comment>
<keyword evidence="6 8" id="KW-0067">ATP-binding</keyword>
<name>A0A857DJK6_9FIRM</name>
<dbReference type="EC" id="2.7.1.24" evidence="8 9"/>
<dbReference type="GO" id="GO:0005524">
    <property type="term" value="F:ATP binding"/>
    <property type="evidence" value="ECO:0007669"/>
    <property type="project" value="UniProtKB-UniRule"/>
</dbReference>
<organism evidence="10 11">
    <name type="scientific">Dehalobacter restrictus</name>
    <dbReference type="NCBI Taxonomy" id="55583"/>
    <lineage>
        <taxon>Bacteria</taxon>
        <taxon>Bacillati</taxon>
        <taxon>Bacillota</taxon>
        <taxon>Clostridia</taxon>
        <taxon>Eubacteriales</taxon>
        <taxon>Desulfitobacteriaceae</taxon>
        <taxon>Dehalobacter</taxon>
    </lineage>
</organism>
<evidence type="ECO:0000256" key="5">
    <source>
        <dbReference type="ARBA" id="ARBA00022777"/>
    </source>
</evidence>
<evidence type="ECO:0000256" key="1">
    <source>
        <dbReference type="ARBA" id="ARBA00009018"/>
    </source>
</evidence>
<evidence type="ECO:0000256" key="3">
    <source>
        <dbReference type="ARBA" id="ARBA00022679"/>
    </source>
</evidence>
<comment type="catalytic activity">
    <reaction evidence="8">
        <text>3'-dephospho-CoA + ATP = ADP + CoA + H(+)</text>
        <dbReference type="Rhea" id="RHEA:18245"/>
        <dbReference type="ChEBI" id="CHEBI:15378"/>
        <dbReference type="ChEBI" id="CHEBI:30616"/>
        <dbReference type="ChEBI" id="CHEBI:57287"/>
        <dbReference type="ChEBI" id="CHEBI:57328"/>
        <dbReference type="ChEBI" id="CHEBI:456216"/>
        <dbReference type="EC" id="2.7.1.24"/>
    </reaction>
</comment>
<comment type="similarity">
    <text evidence="1 8">Belongs to the CoaE family.</text>
</comment>
<feature type="binding site" evidence="8">
    <location>
        <begin position="11"/>
        <end position="16"/>
    </location>
    <ligand>
        <name>ATP</name>
        <dbReference type="ChEBI" id="CHEBI:30616"/>
    </ligand>
</feature>
<evidence type="ECO:0000256" key="9">
    <source>
        <dbReference type="NCBIfam" id="TIGR00152"/>
    </source>
</evidence>
<dbReference type="InterPro" id="IPR001977">
    <property type="entry name" value="Depp_CoAkinase"/>
</dbReference>
<evidence type="ECO:0000256" key="6">
    <source>
        <dbReference type="ARBA" id="ARBA00022840"/>
    </source>
</evidence>
<dbReference type="RefSeq" id="WP_019226458.1">
    <property type="nucleotide sequence ID" value="NZ_CP046996.1"/>
</dbReference>
<reference evidence="10 11" key="1">
    <citation type="submission" date="2019-12" db="EMBL/GenBank/DDBJ databases">
        <title>Sequence classification of anaerobic respiratory reductive dehalogenases: First we see many, then we see few.</title>
        <authorList>
            <person name="Molenda O."/>
            <person name="Puentes Jacome L.A."/>
            <person name="Cao X."/>
            <person name="Nesbo C.L."/>
            <person name="Tang S."/>
            <person name="Morson N."/>
            <person name="Patron J."/>
            <person name="Lomheim L."/>
            <person name="Wishart D.S."/>
            <person name="Edwards E.A."/>
        </authorList>
    </citation>
    <scope>NUCLEOTIDE SEQUENCE [LARGE SCALE GENOMIC DNA]</scope>
    <source>
        <strain evidence="10 11">12DCA</strain>
    </source>
</reference>
<keyword evidence="2 8" id="KW-0963">Cytoplasm</keyword>
<dbReference type="NCBIfam" id="TIGR00152">
    <property type="entry name" value="dephospho-CoA kinase"/>
    <property type="match status" value="1"/>
</dbReference>
<keyword evidence="5 8" id="KW-0418">Kinase</keyword>
<sequence>MIKIGLTGGIASGKTRVASWFAQKGIPVFDADDAVHRLYDGPLIPLIGKEFGSECVRDGKIDRAELGKIIFADPEARQRLEELVHPLIRQQMQDQCLKAEIQSEKLIILDIPLLLETGWGKFVDEVWVVYVPAEIQITRLMERSGLTREEAERRLAAQVPLEDKKKKAHRVIDNSGDWRETEKQLEMIWKELFS</sequence>
<keyword evidence="4 8" id="KW-0547">Nucleotide-binding</keyword>
<dbReference type="GO" id="GO:0015937">
    <property type="term" value="P:coenzyme A biosynthetic process"/>
    <property type="evidence" value="ECO:0007669"/>
    <property type="project" value="UniProtKB-UniRule"/>
</dbReference>
<gene>
    <name evidence="8" type="primary">coaE</name>
    <name evidence="10" type="ORF">GQ588_09155</name>
</gene>
<evidence type="ECO:0000313" key="10">
    <source>
        <dbReference type="EMBL" id="QHA00788.1"/>
    </source>
</evidence>
<evidence type="ECO:0000256" key="7">
    <source>
        <dbReference type="ARBA" id="ARBA00022993"/>
    </source>
</evidence>
<dbReference type="InterPro" id="IPR027417">
    <property type="entry name" value="P-loop_NTPase"/>
</dbReference>
<dbReference type="CDD" id="cd02022">
    <property type="entry name" value="DPCK"/>
    <property type="match status" value="1"/>
</dbReference>
<accession>A0A857DJK6</accession>
<evidence type="ECO:0000256" key="4">
    <source>
        <dbReference type="ARBA" id="ARBA00022741"/>
    </source>
</evidence>
<dbReference type="Gene3D" id="3.40.50.300">
    <property type="entry name" value="P-loop containing nucleotide triphosphate hydrolases"/>
    <property type="match status" value="1"/>
</dbReference>
<evidence type="ECO:0000313" key="11">
    <source>
        <dbReference type="Proteomes" id="UP000430508"/>
    </source>
</evidence>
<dbReference type="PROSITE" id="PS51219">
    <property type="entry name" value="DPCK"/>
    <property type="match status" value="1"/>
</dbReference>
<dbReference type="GO" id="GO:0004140">
    <property type="term" value="F:dephospho-CoA kinase activity"/>
    <property type="evidence" value="ECO:0007669"/>
    <property type="project" value="UniProtKB-UniRule"/>
</dbReference>
<proteinExistence type="inferred from homology"/>
<evidence type="ECO:0000256" key="8">
    <source>
        <dbReference type="HAMAP-Rule" id="MF_00376"/>
    </source>
</evidence>
<dbReference type="Proteomes" id="UP000430508">
    <property type="component" value="Chromosome"/>
</dbReference>
<dbReference type="FunFam" id="3.40.50.300:FF:000991">
    <property type="entry name" value="Dephospho-CoA kinase"/>
    <property type="match status" value="1"/>
</dbReference>
<protein>
    <recommendedName>
        <fullName evidence="8 9">Dephospho-CoA kinase</fullName>
        <ecNumber evidence="8 9">2.7.1.24</ecNumber>
    </recommendedName>
    <alternativeName>
        <fullName evidence="8">Dephosphocoenzyme A kinase</fullName>
    </alternativeName>
</protein>
<dbReference type="HAMAP" id="MF_00376">
    <property type="entry name" value="Dephospho_CoA_kinase"/>
    <property type="match status" value="1"/>
</dbReference>
<dbReference type="UniPathway" id="UPA00241">
    <property type="reaction ID" value="UER00356"/>
</dbReference>
<dbReference type="Pfam" id="PF01121">
    <property type="entry name" value="CoaE"/>
    <property type="match status" value="1"/>
</dbReference>